<evidence type="ECO:0000313" key="4">
    <source>
        <dbReference type="EMBL" id="QIZ73532.1"/>
    </source>
</evidence>
<dbReference type="AlphaFoldDB" id="A0A6H1U3T6"/>
<dbReference type="Pfam" id="PF00685">
    <property type="entry name" value="Sulfotransfer_1"/>
    <property type="match status" value="1"/>
</dbReference>
<dbReference type="EMBL" id="CP051167">
    <property type="protein sequence ID" value="QIZ73532.1"/>
    <property type="molecule type" value="Genomic_DNA"/>
</dbReference>
<keyword evidence="1 4" id="KW-0808">Transferase</keyword>
<sequence>MQPHLAQSLRHWFPDIKIIILLRNPVQRTISDFYQRQNISDPTFTQTLDGVTHIDLAKVDVIADQLYTDLKTGVSWLQCLLKQQTIVQTDISLNLARNLAFSQYIRYFPQWFEQFPREQILVLPSEDLFQNPPATLQQIYTFLGLEHHRLPEYRNLNPRQYNAISPEFNQQLTEYFRPYNQQLEDYLGQNFNW</sequence>
<dbReference type="SUPFAM" id="SSF52540">
    <property type="entry name" value="P-loop containing nucleoside triphosphate hydrolases"/>
    <property type="match status" value="1"/>
</dbReference>
<accession>A0A6H1U3T6</accession>
<gene>
    <name evidence="4" type="ORF">HCG48_01075</name>
</gene>
<dbReference type="Gene3D" id="3.40.50.300">
    <property type="entry name" value="P-loop containing nucleotide triphosphate hydrolases"/>
    <property type="match status" value="1"/>
</dbReference>
<reference evidence="4 5" key="1">
    <citation type="submission" date="2020-04" db="EMBL/GenBank/DDBJ databases">
        <authorList>
            <person name="Basu S."/>
            <person name="Maruthanayagam V."/>
            <person name="Chakraborty S."/>
            <person name="Pramanik A."/>
            <person name="Mukherjee J."/>
            <person name="Brink B."/>
        </authorList>
    </citation>
    <scope>NUCLEOTIDE SEQUENCE [LARGE SCALE GENOMIC DNA]</scope>
    <source>
        <strain evidence="4 5">AP17</strain>
    </source>
</reference>
<evidence type="ECO:0000259" key="3">
    <source>
        <dbReference type="Pfam" id="PF00685"/>
    </source>
</evidence>
<name>A0A6H1U3T6_9CYAN</name>
<feature type="domain" description="Sulfotransferase" evidence="3">
    <location>
        <begin position="11"/>
        <end position="146"/>
    </location>
</feature>
<proteinExistence type="predicted"/>
<evidence type="ECO:0000313" key="5">
    <source>
        <dbReference type="Proteomes" id="UP000500857"/>
    </source>
</evidence>
<dbReference type="PANTHER" id="PTHR10605:SF56">
    <property type="entry name" value="BIFUNCTIONAL HEPARAN SULFATE N-DEACETYLASE_N-SULFOTRANSFERASE"/>
    <property type="match status" value="1"/>
</dbReference>
<dbReference type="Proteomes" id="UP000500857">
    <property type="component" value="Chromosome"/>
</dbReference>
<keyword evidence="5" id="KW-1185">Reference proteome</keyword>
<dbReference type="KEGG" id="oxy:HCG48_01075"/>
<organism evidence="4 5">
    <name type="scientific">Oxynema aestuarii AP17</name>
    <dbReference type="NCBI Taxonomy" id="2064643"/>
    <lineage>
        <taxon>Bacteria</taxon>
        <taxon>Bacillati</taxon>
        <taxon>Cyanobacteriota</taxon>
        <taxon>Cyanophyceae</taxon>
        <taxon>Oscillatoriophycideae</taxon>
        <taxon>Oscillatoriales</taxon>
        <taxon>Oscillatoriaceae</taxon>
        <taxon>Oxynema</taxon>
        <taxon>Oxynema aestuarii</taxon>
    </lineage>
</organism>
<dbReference type="InterPro" id="IPR037359">
    <property type="entry name" value="NST/OST"/>
</dbReference>
<dbReference type="InterPro" id="IPR027417">
    <property type="entry name" value="P-loop_NTPase"/>
</dbReference>
<dbReference type="PANTHER" id="PTHR10605">
    <property type="entry name" value="HEPARAN SULFATE SULFOTRANSFERASE"/>
    <property type="match status" value="1"/>
</dbReference>
<evidence type="ECO:0000256" key="1">
    <source>
        <dbReference type="ARBA" id="ARBA00022679"/>
    </source>
</evidence>
<keyword evidence="2" id="KW-0325">Glycoprotein</keyword>
<evidence type="ECO:0000256" key="2">
    <source>
        <dbReference type="ARBA" id="ARBA00023180"/>
    </source>
</evidence>
<dbReference type="InterPro" id="IPR000863">
    <property type="entry name" value="Sulfotransferase_dom"/>
</dbReference>
<protein>
    <submittedName>
        <fullName evidence="4">Sulfotransferase domain-containing protein</fullName>
    </submittedName>
</protein>
<dbReference type="GO" id="GO:0008146">
    <property type="term" value="F:sulfotransferase activity"/>
    <property type="evidence" value="ECO:0007669"/>
    <property type="project" value="InterPro"/>
</dbReference>